<dbReference type="Proteomes" id="UP000094444">
    <property type="component" value="Unassembled WGS sequence"/>
</dbReference>
<dbReference type="InterPro" id="IPR037525">
    <property type="entry name" value="Velvet_dom"/>
</dbReference>
<dbReference type="OrthoDB" id="5399926at2759"/>
<protein>
    <recommendedName>
        <fullName evidence="2">Velvet domain-containing protein</fullName>
    </recommendedName>
</protein>
<dbReference type="Gene3D" id="2.60.40.3960">
    <property type="entry name" value="Velvet domain"/>
    <property type="match status" value="1"/>
</dbReference>
<evidence type="ECO:0000313" key="4">
    <source>
        <dbReference type="Proteomes" id="UP000094444"/>
    </source>
</evidence>
<feature type="region of interest" description="Disordered" evidence="1">
    <location>
        <begin position="158"/>
        <end position="182"/>
    </location>
</feature>
<organism evidence="3 4">
    <name type="scientific">Diaporthe helianthi</name>
    <dbReference type="NCBI Taxonomy" id="158607"/>
    <lineage>
        <taxon>Eukaryota</taxon>
        <taxon>Fungi</taxon>
        <taxon>Dikarya</taxon>
        <taxon>Ascomycota</taxon>
        <taxon>Pezizomycotina</taxon>
        <taxon>Sordariomycetes</taxon>
        <taxon>Sordariomycetidae</taxon>
        <taxon>Diaporthales</taxon>
        <taxon>Diaporthaceae</taxon>
        <taxon>Diaporthe</taxon>
    </lineage>
</organism>
<evidence type="ECO:0000313" key="3">
    <source>
        <dbReference type="EMBL" id="POS77464.1"/>
    </source>
</evidence>
<gene>
    <name evidence="3" type="ORF">DHEL01_v204142</name>
</gene>
<evidence type="ECO:0000256" key="1">
    <source>
        <dbReference type="SAM" id="MobiDB-lite"/>
    </source>
</evidence>
<feature type="domain" description="Velvet" evidence="2">
    <location>
        <begin position="7"/>
        <end position="182"/>
    </location>
</feature>
<dbReference type="InterPro" id="IPR038491">
    <property type="entry name" value="Velvet_dom_sf"/>
</dbReference>
<dbReference type="PROSITE" id="PS51821">
    <property type="entry name" value="VELVET"/>
    <property type="match status" value="1"/>
</dbReference>
<reference evidence="3" key="1">
    <citation type="submission" date="2017-09" db="EMBL/GenBank/DDBJ databases">
        <title>Polyketide synthases of a Diaporthe helianthi virulent isolate.</title>
        <authorList>
            <person name="Baroncelli R."/>
        </authorList>
    </citation>
    <scope>NUCLEOTIDE SEQUENCE [LARGE SCALE GENOMIC DNA]</scope>
    <source>
        <strain evidence="3">7/96</strain>
    </source>
</reference>
<accession>A0A2P5I4R8</accession>
<evidence type="ECO:0000259" key="2">
    <source>
        <dbReference type="PROSITE" id="PS51821"/>
    </source>
</evidence>
<feature type="region of interest" description="Disordered" evidence="1">
    <location>
        <begin position="83"/>
        <end position="103"/>
    </location>
</feature>
<comment type="caution">
    <text evidence="3">The sequence shown here is derived from an EMBL/GenBank/DDBJ whole genome shotgun (WGS) entry which is preliminary data.</text>
</comment>
<keyword evidence="4" id="KW-1185">Reference proteome</keyword>
<proteinExistence type="predicted"/>
<sequence>MVSVTYAQTSSSEVHIVVQPPQRVRARRRLVPPLVARTDSPQLLEAFLNGTKHIYATLALTASNGFDDATYNLTGTFSVSGQGVNSYPRGSKKKGGGSSSSSQTPHQWIYFVFPGLGIREPGLYTFTVFINALDYSTKSLTVLCDKASRTFNVVYEAEPPGKPSPEEQAILEDLRNNNLYDP</sequence>
<dbReference type="EMBL" id="MAVT02000267">
    <property type="protein sequence ID" value="POS77464.1"/>
    <property type="molecule type" value="Genomic_DNA"/>
</dbReference>
<dbReference type="AlphaFoldDB" id="A0A2P5I4R8"/>
<dbReference type="InParanoid" id="A0A2P5I4R8"/>
<name>A0A2P5I4R8_DIAHE</name>